<dbReference type="AlphaFoldDB" id="G5EB42"/>
<dbReference type="VEuPathDB" id="FungiDB:AN0974"/>
<sequence length="41" mass="4606">MPLSLCSALHTVTPFYHFGLQSQSLDHPSHRSASSARVYYL</sequence>
<dbReference type="InParanoid" id="G5EB42"/>
<accession>C8VUE4</accession>
<reference evidence="2" key="2">
    <citation type="journal article" date="2009" name="Fungal Genet. Biol.">
        <title>The 2008 update of the Aspergillus nidulans genome annotation: a community effort.</title>
        <authorList>
            <person name="Wortman J.R."/>
            <person name="Gilsenan J.M."/>
            <person name="Joardar V."/>
            <person name="Deegan J."/>
            <person name="Clutterbuck J."/>
            <person name="Andersen M.R."/>
            <person name="Archer D."/>
            <person name="Bencina M."/>
            <person name="Braus G."/>
            <person name="Coutinho P."/>
            <person name="von Dohren H."/>
            <person name="Doonan J."/>
            <person name="Driessen A.J."/>
            <person name="Durek P."/>
            <person name="Espeso E."/>
            <person name="Fekete E."/>
            <person name="Flipphi M."/>
            <person name="Estrada C.G."/>
            <person name="Geysens S."/>
            <person name="Goldman G."/>
            <person name="de Groot P.W."/>
            <person name="Hansen K."/>
            <person name="Harris S.D."/>
            <person name="Heinekamp T."/>
            <person name="Helmstaedt K."/>
            <person name="Henrissat B."/>
            <person name="Hofmann G."/>
            <person name="Homan T."/>
            <person name="Horio T."/>
            <person name="Horiuchi H."/>
            <person name="James S."/>
            <person name="Jones M."/>
            <person name="Karaffa L."/>
            <person name="Karanyi Z."/>
            <person name="Kato M."/>
            <person name="Keller N."/>
            <person name="Kelly D.E."/>
            <person name="Kiel J.A."/>
            <person name="Kim J.M."/>
            <person name="van der Klei I.J."/>
            <person name="Klis F.M."/>
            <person name="Kovalchuk A."/>
            <person name="Krasevec N."/>
            <person name="Kubicek C.P."/>
            <person name="Liu B."/>
            <person name="Maccabe A."/>
            <person name="Meyer V."/>
            <person name="Mirabito P."/>
            <person name="Miskei M."/>
            <person name="Mos M."/>
            <person name="Mullins J."/>
            <person name="Nelson D.R."/>
            <person name="Nielsen J."/>
            <person name="Oakley B.R."/>
            <person name="Osmani S.A."/>
            <person name="Pakula T."/>
            <person name="Paszewski A."/>
            <person name="Paulsen I."/>
            <person name="Pilsyk S."/>
            <person name="Pocsi I."/>
            <person name="Punt P.J."/>
            <person name="Ram A.F."/>
            <person name="Ren Q."/>
            <person name="Robellet X."/>
            <person name="Robson G."/>
            <person name="Seiboth B."/>
            <person name="van Solingen P."/>
            <person name="Specht T."/>
            <person name="Sun J."/>
            <person name="Taheri-Talesh N."/>
            <person name="Takeshita N."/>
            <person name="Ussery D."/>
            <person name="vanKuyk P.A."/>
            <person name="Visser H."/>
            <person name="van de Vondervoort P.J."/>
            <person name="de Vries R.P."/>
            <person name="Walton J."/>
            <person name="Xiang X."/>
            <person name="Xiong Y."/>
            <person name="Zeng A.P."/>
            <person name="Brandt B.W."/>
            <person name="Cornell M.J."/>
            <person name="van den Hondel C.A."/>
            <person name="Visser J."/>
            <person name="Oliver S.G."/>
            <person name="Turner G."/>
        </authorList>
    </citation>
    <scope>GENOME REANNOTATION</scope>
    <source>
        <strain evidence="2">FGSC A4 / ATCC 38163 / CBS 112.46 / NRRL 194 / M139</strain>
    </source>
</reference>
<keyword evidence="2" id="KW-1185">Reference proteome</keyword>
<accession>G5EB42</accession>
<dbReference type="Proteomes" id="UP000000560">
    <property type="component" value="Chromosome VIII"/>
</dbReference>
<gene>
    <name evidence="1" type="ORF">ANIA_00974</name>
</gene>
<dbReference type="EMBL" id="BN001308">
    <property type="protein sequence ID" value="CBF88415.1"/>
    <property type="molecule type" value="Genomic_DNA"/>
</dbReference>
<dbReference type="GO" id="GO:0017148">
    <property type="term" value="P:negative regulation of translation"/>
    <property type="evidence" value="ECO:0000315"/>
    <property type="project" value="AspGD"/>
</dbReference>
<dbReference type="RefSeq" id="XP_658578.1">
    <property type="nucleotide sequence ID" value="XM_653486.1"/>
</dbReference>
<evidence type="ECO:0000313" key="2">
    <source>
        <dbReference type="Proteomes" id="UP000000560"/>
    </source>
</evidence>
<evidence type="ECO:0000313" key="1">
    <source>
        <dbReference type="EMBL" id="CBF88415.1"/>
    </source>
</evidence>
<protein>
    <submittedName>
        <fullName evidence="1">Uncharacterized protein</fullName>
    </submittedName>
</protein>
<reference evidence="2" key="1">
    <citation type="journal article" date="2005" name="Nature">
        <title>Sequencing of Aspergillus nidulans and comparative analysis with A. fumigatus and A. oryzae.</title>
        <authorList>
            <person name="Galagan J.E."/>
            <person name="Calvo S.E."/>
            <person name="Cuomo C."/>
            <person name="Ma L.J."/>
            <person name="Wortman J.R."/>
            <person name="Batzoglou S."/>
            <person name="Lee S.I."/>
            <person name="Basturkmen M."/>
            <person name="Spevak C.C."/>
            <person name="Clutterbuck J."/>
            <person name="Kapitonov V."/>
            <person name="Jurka J."/>
            <person name="Scazzocchio C."/>
            <person name="Farman M."/>
            <person name="Butler J."/>
            <person name="Purcell S."/>
            <person name="Harris S."/>
            <person name="Braus G.H."/>
            <person name="Draht O."/>
            <person name="Busch S."/>
            <person name="D'Enfert C."/>
            <person name="Bouchier C."/>
            <person name="Goldman G.H."/>
            <person name="Bell-Pedersen D."/>
            <person name="Griffiths-Jones S."/>
            <person name="Doonan J.H."/>
            <person name="Yu J."/>
            <person name="Vienken K."/>
            <person name="Pain A."/>
            <person name="Freitag M."/>
            <person name="Selker E.U."/>
            <person name="Archer D.B."/>
            <person name="Penalva M.A."/>
            <person name="Oakley B.R."/>
            <person name="Momany M."/>
            <person name="Tanaka T."/>
            <person name="Kumagai T."/>
            <person name="Asai K."/>
            <person name="Machida M."/>
            <person name="Nierman W.C."/>
            <person name="Denning D.W."/>
            <person name="Caddick M."/>
            <person name="Hynes M."/>
            <person name="Paoletti M."/>
            <person name="Fischer R."/>
            <person name="Miller B."/>
            <person name="Dyer P."/>
            <person name="Sachs M.S."/>
            <person name="Osmani S.A."/>
            <person name="Birren B.W."/>
        </authorList>
    </citation>
    <scope>NUCLEOTIDE SEQUENCE [LARGE SCALE GENOMIC DNA]</scope>
    <source>
        <strain evidence="2">FGSC A4 / ATCC 38163 / CBS 112.46 / NRRL 194 / M139</strain>
    </source>
</reference>
<dbReference type="KEGG" id="ani:ANIA_00974"/>
<organism evidence="1 2">
    <name type="scientific">Emericella nidulans (strain FGSC A4 / ATCC 38163 / CBS 112.46 / NRRL 194 / M139)</name>
    <name type="common">Aspergillus nidulans</name>
    <dbReference type="NCBI Taxonomy" id="227321"/>
    <lineage>
        <taxon>Eukaryota</taxon>
        <taxon>Fungi</taxon>
        <taxon>Dikarya</taxon>
        <taxon>Ascomycota</taxon>
        <taxon>Pezizomycotina</taxon>
        <taxon>Eurotiomycetes</taxon>
        <taxon>Eurotiomycetidae</taxon>
        <taxon>Eurotiales</taxon>
        <taxon>Aspergillaceae</taxon>
        <taxon>Aspergillus</taxon>
        <taxon>Aspergillus subgen. Nidulantes</taxon>
    </lineage>
</organism>
<dbReference type="GeneID" id="2876753"/>
<dbReference type="HOGENOM" id="CLU_3279458_0_0_1"/>
<name>G5EB42_EMENI</name>
<proteinExistence type="predicted"/>